<evidence type="ECO:0000256" key="5">
    <source>
        <dbReference type="ARBA" id="ARBA00023001"/>
    </source>
</evidence>
<sequence length="615" mass="68907">GAIEWFDGYRISNQTGYLYDMVKWGTDWLIAAHPKPDQLFIQVGSTQVDNSHWGPDTNLSYPRPAYDINSTAHGTDIAAETAAAFASSAILFRDFLNDTAYAKTLIAHAISVYNFSELQTLVLATTSVPESRGYRTSTFYDKLVYGALWLYRATNQPQYLTKAVNYYNIGRLQNSSRVMSWDDQTGGLLWCGDSQAASLPIALYGAFGYLMYSSYATTVEKTNAYKNFVTSQINYLFGDNPMKMFYVVAVHPNSPKNPHHAGAHGGTNVANLSDPVNTKYPLYGAVVGGPSQNDSYEDSRANVDQSEVALDYNSAYQGIMAYYVIDTYVPPPNLPNPEGPTGPTSIFNALPQNHKLIIITVRDPEKNNQGIKSVDVKKDNKNIESELSKHSENDSQNTISELSKQCEKANHNTFSESGPLEQSEKDNQDTESKPLKQSEKDNQAFESEPLEQSEINNQDSENEPLKQFEINNQDSENEPSRQSEKDNQDSESEPSKQSEKDNQNSEREPSKQSEKDNQDSENEPSRQSEKDNQDSESEPSKQSEKDNQNSEREPSKQSEKDNQDSENEPSRQSEKDNQDSESEPSKQSEKDSKDSENELLKQHTSENNTSNDTVV</sequence>
<evidence type="ECO:0000256" key="7">
    <source>
        <dbReference type="ARBA" id="ARBA00023295"/>
    </source>
</evidence>
<comment type="catalytic activity">
    <reaction evidence="1">
        <text>Endohydrolysis of (1-&gt;4)-beta-D-glucosidic linkages in cellulose, lichenin and cereal beta-D-glucans.</text>
        <dbReference type="EC" id="3.2.1.4"/>
    </reaction>
</comment>
<dbReference type="EC" id="3.2.1.4" evidence="3"/>
<gene>
    <name evidence="11" type="ORF">RFULGI_LOCUS8428</name>
</gene>
<evidence type="ECO:0000313" key="12">
    <source>
        <dbReference type="Proteomes" id="UP000789396"/>
    </source>
</evidence>
<name>A0A9N9DWA9_9GLOM</name>
<dbReference type="Gene3D" id="1.50.10.10">
    <property type="match status" value="2"/>
</dbReference>
<keyword evidence="5" id="KW-0136">Cellulose degradation</keyword>
<evidence type="ECO:0000256" key="4">
    <source>
        <dbReference type="ARBA" id="ARBA00022801"/>
    </source>
</evidence>
<evidence type="ECO:0000256" key="2">
    <source>
        <dbReference type="ARBA" id="ARBA00007072"/>
    </source>
</evidence>
<dbReference type="GO" id="GO:0008810">
    <property type="term" value="F:cellulase activity"/>
    <property type="evidence" value="ECO:0007669"/>
    <property type="project" value="UniProtKB-EC"/>
</dbReference>
<dbReference type="GO" id="GO:0030245">
    <property type="term" value="P:cellulose catabolic process"/>
    <property type="evidence" value="ECO:0007669"/>
    <property type="project" value="UniProtKB-KW"/>
</dbReference>
<proteinExistence type="inferred from homology"/>
<feature type="compositionally biased region" description="Basic and acidic residues" evidence="9">
    <location>
        <begin position="422"/>
        <end position="443"/>
    </location>
</feature>
<keyword evidence="7" id="KW-0326">Glycosidase</keyword>
<dbReference type="PANTHER" id="PTHR22298">
    <property type="entry name" value="ENDO-1,4-BETA-GLUCANASE"/>
    <property type="match status" value="1"/>
</dbReference>
<comment type="similarity">
    <text evidence="2">Belongs to the glycosyl hydrolase 9 (cellulase E) family.</text>
</comment>
<dbReference type="AlphaFoldDB" id="A0A9N9DWA9"/>
<keyword evidence="4" id="KW-0378">Hydrolase</keyword>
<evidence type="ECO:0000259" key="10">
    <source>
        <dbReference type="Pfam" id="PF00759"/>
    </source>
</evidence>
<feature type="domain" description="Glycoside hydrolase family 9" evidence="10">
    <location>
        <begin position="2"/>
        <end position="187"/>
    </location>
</feature>
<feature type="compositionally biased region" description="Basic and acidic residues" evidence="9">
    <location>
        <begin position="478"/>
        <end position="604"/>
    </location>
</feature>
<keyword evidence="8" id="KW-0624">Polysaccharide degradation</keyword>
<evidence type="ECO:0000256" key="6">
    <source>
        <dbReference type="ARBA" id="ARBA00023277"/>
    </source>
</evidence>
<evidence type="ECO:0000256" key="3">
    <source>
        <dbReference type="ARBA" id="ARBA00012601"/>
    </source>
</evidence>
<dbReference type="Proteomes" id="UP000789396">
    <property type="component" value="Unassembled WGS sequence"/>
</dbReference>
<reference evidence="11" key="1">
    <citation type="submission" date="2021-06" db="EMBL/GenBank/DDBJ databases">
        <authorList>
            <person name="Kallberg Y."/>
            <person name="Tangrot J."/>
            <person name="Rosling A."/>
        </authorList>
    </citation>
    <scope>NUCLEOTIDE SEQUENCE</scope>
    <source>
        <strain evidence="11">IN212</strain>
    </source>
</reference>
<dbReference type="Pfam" id="PF00759">
    <property type="entry name" value="Glyco_hydro_9"/>
    <property type="match status" value="1"/>
</dbReference>
<organism evidence="11 12">
    <name type="scientific">Racocetra fulgida</name>
    <dbReference type="NCBI Taxonomy" id="60492"/>
    <lineage>
        <taxon>Eukaryota</taxon>
        <taxon>Fungi</taxon>
        <taxon>Fungi incertae sedis</taxon>
        <taxon>Mucoromycota</taxon>
        <taxon>Glomeromycotina</taxon>
        <taxon>Glomeromycetes</taxon>
        <taxon>Diversisporales</taxon>
        <taxon>Gigasporaceae</taxon>
        <taxon>Racocetra</taxon>
    </lineage>
</organism>
<evidence type="ECO:0000256" key="8">
    <source>
        <dbReference type="ARBA" id="ARBA00023326"/>
    </source>
</evidence>
<evidence type="ECO:0000256" key="1">
    <source>
        <dbReference type="ARBA" id="ARBA00000966"/>
    </source>
</evidence>
<feature type="non-terminal residue" evidence="11">
    <location>
        <position position="615"/>
    </location>
</feature>
<feature type="compositionally biased region" description="Polar residues" evidence="9">
    <location>
        <begin position="605"/>
        <end position="615"/>
    </location>
</feature>
<dbReference type="SUPFAM" id="SSF48208">
    <property type="entry name" value="Six-hairpin glycosidases"/>
    <property type="match status" value="1"/>
</dbReference>
<dbReference type="InterPro" id="IPR001701">
    <property type="entry name" value="Glyco_hydro_9"/>
</dbReference>
<comment type="caution">
    <text evidence="11">The sequence shown here is derived from an EMBL/GenBank/DDBJ whole genome shotgun (WGS) entry which is preliminary data.</text>
</comment>
<dbReference type="OrthoDB" id="2371902at2759"/>
<dbReference type="InterPro" id="IPR012341">
    <property type="entry name" value="6hp_glycosidase-like_sf"/>
</dbReference>
<protein>
    <recommendedName>
        <fullName evidence="3">cellulase</fullName>
        <ecNumber evidence="3">3.2.1.4</ecNumber>
    </recommendedName>
</protein>
<feature type="region of interest" description="Disordered" evidence="9">
    <location>
        <begin position="406"/>
        <end position="615"/>
    </location>
</feature>
<dbReference type="EMBL" id="CAJVPZ010013636">
    <property type="protein sequence ID" value="CAG8650394.1"/>
    <property type="molecule type" value="Genomic_DNA"/>
</dbReference>
<evidence type="ECO:0000313" key="11">
    <source>
        <dbReference type="EMBL" id="CAG8650394.1"/>
    </source>
</evidence>
<evidence type="ECO:0000256" key="9">
    <source>
        <dbReference type="SAM" id="MobiDB-lite"/>
    </source>
</evidence>
<accession>A0A9N9DWA9</accession>
<dbReference type="InterPro" id="IPR008928">
    <property type="entry name" value="6-hairpin_glycosidase_sf"/>
</dbReference>
<keyword evidence="12" id="KW-1185">Reference proteome</keyword>
<keyword evidence="6" id="KW-0119">Carbohydrate metabolism</keyword>